<evidence type="ECO:0000256" key="4">
    <source>
        <dbReference type="ARBA" id="ARBA00022763"/>
    </source>
</evidence>
<dbReference type="EMBL" id="LXQE01000022">
    <property type="protein sequence ID" value="RCJ42061.1"/>
    <property type="molecule type" value="Genomic_DNA"/>
</dbReference>
<organism evidence="7 8">
    <name type="scientific">Nostoc punctiforme NIES-2108</name>
    <dbReference type="NCBI Taxonomy" id="1356359"/>
    <lineage>
        <taxon>Bacteria</taxon>
        <taxon>Bacillati</taxon>
        <taxon>Cyanobacteriota</taxon>
        <taxon>Cyanophyceae</taxon>
        <taxon>Nostocales</taxon>
        <taxon>Nostocaceae</taxon>
        <taxon>Nostoc</taxon>
    </lineage>
</organism>
<sequence>MDYSIAITTLKHSDPILARLIEIIGDCKLYQVQQTGDLLFSLSRSILYQQISGKAAGSIHSKFLQLYPHSPFPTALDILNTPDDVLRGAGISRPKVLYLKDLAQKVLDGLPTLDQLQAMEDESIIEALTPIKGVGRWTVQMLLMFRLHRLDVLPVDDLGIRAGIRRVYSLAELPNKKTVEDLGQMWKPYRSIACWYLWQGLEIKNN</sequence>
<dbReference type="InterPro" id="IPR003265">
    <property type="entry name" value="HhH-GPD_domain"/>
</dbReference>
<dbReference type="GO" id="GO:0006307">
    <property type="term" value="P:DNA alkylation repair"/>
    <property type="evidence" value="ECO:0007669"/>
    <property type="project" value="TreeGrafter"/>
</dbReference>
<dbReference type="GO" id="GO:0006285">
    <property type="term" value="P:base-excision repair, AP site formation"/>
    <property type="evidence" value="ECO:0007669"/>
    <property type="project" value="TreeGrafter"/>
</dbReference>
<evidence type="ECO:0000256" key="2">
    <source>
        <dbReference type="ARBA" id="ARBA00010817"/>
    </source>
</evidence>
<dbReference type="SMART" id="SM00478">
    <property type="entry name" value="ENDO3c"/>
    <property type="match status" value="1"/>
</dbReference>
<comment type="similarity">
    <text evidence="2">Belongs to the alkylbase DNA glycosidase AlkA family.</text>
</comment>
<dbReference type="GO" id="GO:0008725">
    <property type="term" value="F:DNA-3-methyladenine glycosylase activity"/>
    <property type="evidence" value="ECO:0007669"/>
    <property type="project" value="TreeGrafter"/>
</dbReference>
<dbReference type="CDD" id="cd00056">
    <property type="entry name" value="ENDO3c"/>
    <property type="match status" value="1"/>
</dbReference>
<keyword evidence="5" id="KW-0234">DNA repair</keyword>
<feature type="domain" description="HhH-GPD" evidence="6">
    <location>
        <begin position="47"/>
        <end position="202"/>
    </location>
</feature>
<dbReference type="AlphaFoldDB" id="A0A367S1V8"/>
<dbReference type="Proteomes" id="UP000252085">
    <property type="component" value="Unassembled WGS sequence"/>
</dbReference>
<evidence type="ECO:0000313" key="7">
    <source>
        <dbReference type="EMBL" id="RCJ42061.1"/>
    </source>
</evidence>
<evidence type="ECO:0000256" key="5">
    <source>
        <dbReference type="ARBA" id="ARBA00023204"/>
    </source>
</evidence>
<dbReference type="Gene3D" id="1.10.1670.40">
    <property type="match status" value="1"/>
</dbReference>
<dbReference type="GO" id="GO:0032131">
    <property type="term" value="F:alkylated DNA binding"/>
    <property type="evidence" value="ECO:0007669"/>
    <property type="project" value="TreeGrafter"/>
</dbReference>
<dbReference type="PANTHER" id="PTHR43003:SF5">
    <property type="entry name" value="DNA-3-METHYLADENINE GLYCOSYLASE"/>
    <property type="match status" value="1"/>
</dbReference>
<name>A0A367S1V8_NOSPU</name>
<dbReference type="EC" id="3.2.2.21" evidence="3"/>
<evidence type="ECO:0000259" key="6">
    <source>
        <dbReference type="SMART" id="SM00478"/>
    </source>
</evidence>
<dbReference type="GO" id="GO:0005737">
    <property type="term" value="C:cytoplasm"/>
    <property type="evidence" value="ECO:0007669"/>
    <property type="project" value="TreeGrafter"/>
</dbReference>
<protein>
    <recommendedName>
        <fullName evidence="3">DNA-3-methyladenine glycosylase II</fullName>
        <ecNumber evidence="3">3.2.2.21</ecNumber>
    </recommendedName>
</protein>
<reference evidence="7 8" key="1">
    <citation type="submission" date="2016-04" db="EMBL/GenBank/DDBJ databases">
        <authorList>
            <person name="Evans L.H."/>
            <person name="Alamgir A."/>
            <person name="Owens N."/>
            <person name="Weber N.D."/>
            <person name="Virtaneva K."/>
            <person name="Barbian K."/>
            <person name="Babar A."/>
            <person name="Rosenke K."/>
        </authorList>
    </citation>
    <scope>NUCLEOTIDE SEQUENCE [LARGE SCALE GENOMIC DNA]</scope>
    <source>
        <strain evidence="7">NIES-2108</strain>
    </source>
</reference>
<evidence type="ECO:0000256" key="1">
    <source>
        <dbReference type="ARBA" id="ARBA00000086"/>
    </source>
</evidence>
<dbReference type="GO" id="GO:0032993">
    <property type="term" value="C:protein-DNA complex"/>
    <property type="evidence" value="ECO:0007669"/>
    <property type="project" value="TreeGrafter"/>
</dbReference>
<dbReference type="SUPFAM" id="SSF48150">
    <property type="entry name" value="DNA-glycosylase"/>
    <property type="match status" value="1"/>
</dbReference>
<comment type="catalytic activity">
    <reaction evidence="1">
        <text>Hydrolysis of alkylated DNA, releasing 3-methyladenine, 3-methylguanine, 7-methylguanine and 7-methyladenine.</text>
        <dbReference type="EC" id="3.2.2.21"/>
    </reaction>
</comment>
<evidence type="ECO:0000256" key="3">
    <source>
        <dbReference type="ARBA" id="ARBA00012000"/>
    </source>
</evidence>
<accession>A0A367S1V8</accession>
<dbReference type="GO" id="GO:0043916">
    <property type="term" value="F:DNA-7-methylguanine glycosylase activity"/>
    <property type="evidence" value="ECO:0007669"/>
    <property type="project" value="TreeGrafter"/>
</dbReference>
<keyword evidence="4" id="KW-0227">DNA damage</keyword>
<dbReference type="InterPro" id="IPR011257">
    <property type="entry name" value="DNA_glycosylase"/>
</dbReference>
<dbReference type="InterPro" id="IPR051912">
    <property type="entry name" value="Alkylbase_DNA_Glycosylase/TA"/>
</dbReference>
<dbReference type="FunFam" id="1.10.340.30:FF:000004">
    <property type="entry name" value="DNA-3-methyladenine glycosylase II"/>
    <property type="match status" value="1"/>
</dbReference>
<dbReference type="Gene3D" id="1.10.340.30">
    <property type="entry name" value="Hypothetical protein, domain 2"/>
    <property type="match status" value="1"/>
</dbReference>
<dbReference type="PANTHER" id="PTHR43003">
    <property type="entry name" value="DNA-3-METHYLADENINE GLYCOSYLASE"/>
    <property type="match status" value="1"/>
</dbReference>
<comment type="caution">
    <text evidence="7">The sequence shown here is derived from an EMBL/GenBank/DDBJ whole genome shotgun (WGS) entry which is preliminary data.</text>
</comment>
<evidence type="ECO:0000313" key="8">
    <source>
        <dbReference type="Proteomes" id="UP000252085"/>
    </source>
</evidence>
<gene>
    <name evidence="7" type="ORF">A6769_38265</name>
</gene>
<proteinExistence type="inferred from homology"/>
<dbReference type="Pfam" id="PF00730">
    <property type="entry name" value="HhH-GPD"/>
    <property type="match status" value="1"/>
</dbReference>